<reference evidence="4" key="1">
    <citation type="journal article" date="2019" name="Int. J. Syst. Evol. Microbiol.">
        <title>The Global Catalogue of Microorganisms (GCM) 10K type strain sequencing project: providing services to taxonomists for standard genome sequencing and annotation.</title>
        <authorList>
            <consortium name="The Broad Institute Genomics Platform"/>
            <consortium name="The Broad Institute Genome Sequencing Center for Infectious Disease"/>
            <person name="Wu L."/>
            <person name="Ma J."/>
        </authorList>
    </citation>
    <scope>NUCLEOTIDE SEQUENCE [LARGE SCALE GENOMIC DNA]</scope>
    <source>
        <strain evidence="4">CCUG 58938</strain>
    </source>
</reference>
<dbReference type="Pfam" id="PF16267">
    <property type="entry name" value="DUF4920"/>
    <property type="match status" value="1"/>
</dbReference>
<evidence type="ECO:0000313" key="3">
    <source>
        <dbReference type="EMBL" id="MFD1002702.1"/>
    </source>
</evidence>
<dbReference type="Proteomes" id="UP001597112">
    <property type="component" value="Unassembled WGS sequence"/>
</dbReference>
<feature type="signal peptide" evidence="2">
    <location>
        <begin position="1"/>
        <end position="20"/>
    </location>
</feature>
<organism evidence="3 4">
    <name type="scientific">Ohtaekwangia kribbensis</name>
    <dbReference type="NCBI Taxonomy" id="688913"/>
    <lineage>
        <taxon>Bacteria</taxon>
        <taxon>Pseudomonadati</taxon>
        <taxon>Bacteroidota</taxon>
        <taxon>Cytophagia</taxon>
        <taxon>Cytophagales</taxon>
        <taxon>Fulvivirgaceae</taxon>
        <taxon>Ohtaekwangia</taxon>
    </lineage>
</organism>
<keyword evidence="1" id="KW-0175">Coiled coil</keyword>
<evidence type="ECO:0000256" key="2">
    <source>
        <dbReference type="SAM" id="SignalP"/>
    </source>
</evidence>
<feature type="chain" id="PRO_5046597172" evidence="2">
    <location>
        <begin position="21"/>
        <end position="158"/>
    </location>
</feature>
<dbReference type="InterPro" id="IPR032577">
    <property type="entry name" value="DUF4920"/>
</dbReference>
<evidence type="ECO:0000313" key="4">
    <source>
        <dbReference type="Proteomes" id="UP001597112"/>
    </source>
</evidence>
<comment type="caution">
    <text evidence="3">The sequence shown here is derived from an EMBL/GenBank/DDBJ whole genome shotgun (WGS) entry which is preliminary data.</text>
</comment>
<keyword evidence="4" id="KW-1185">Reference proteome</keyword>
<dbReference type="RefSeq" id="WP_377584238.1">
    <property type="nucleotide sequence ID" value="NZ_JBHTKA010000013.1"/>
</dbReference>
<keyword evidence="2" id="KW-0732">Signal</keyword>
<gene>
    <name evidence="3" type="ORF">ACFQ21_25480</name>
</gene>
<feature type="coiled-coil region" evidence="1">
    <location>
        <begin position="123"/>
        <end position="150"/>
    </location>
</feature>
<evidence type="ECO:0000256" key="1">
    <source>
        <dbReference type="SAM" id="Coils"/>
    </source>
</evidence>
<sequence>MKTLSILCTLFMLAIVVVKAQPPKGPVTPGTTFGSSISADGAMPVADLSNVLQDDQPHTVKVKGTVTDVCPKKGCWISLEMPGNSKVFVKMKDYGFFVPVELIGKTVVIDAEAKVIKTSVDELKHYAEDAKKSKEEIDAIKESKEEIRLTANGILVLK</sequence>
<accession>A0ABW3KCK8</accession>
<dbReference type="EMBL" id="JBHTKA010000013">
    <property type="protein sequence ID" value="MFD1002702.1"/>
    <property type="molecule type" value="Genomic_DNA"/>
</dbReference>
<name>A0ABW3KCK8_9BACT</name>
<protein>
    <submittedName>
        <fullName evidence="3">DUF4920 domain-containing protein</fullName>
    </submittedName>
</protein>
<proteinExistence type="predicted"/>